<keyword evidence="6 15" id="KW-0021">Allosteric enzyme</keyword>
<dbReference type="PROSITE" id="PS00433">
    <property type="entry name" value="PHOSPHOFRUCTOKINASE"/>
    <property type="match status" value="1"/>
</dbReference>
<accession>A0ABT2S3P5</accession>
<dbReference type="Pfam" id="PF00365">
    <property type="entry name" value="PFK"/>
    <property type="match status" value="1"/>
</dbReference>
<keyword evidence="10 15" id="KW-0418">Kinase</keyword>
<comment type="subunit">
    <text evidence="15">Homotetramer.</text>
</comment>
<feature type="binding site" evidence="15">
    <location>
        <begin position="110"/>
        <end position="113"/>
    </location>
    <ligand>
        <name>ATP</name>
        <dbReference type="ChEBI" id="CHEBI:30616"/>
    </ligand>
</feature>
<dbReference type="EC" id="2.7.1.11" evidence="15"/>
<feature type="binding site" description="in other chain" evidence="15">
    <location>
        <begin position="178"/>
        <end position="180"/>
    </location>
    <ligand>
        <name>substrate</name>
        <note>ligand shared between dimeric partners</note>
    </ligand>
</feature>
<evidence type="ECO:0000256" key="13">
    <source>
        <dbReference type="ARBA" id="ARBA00023152"/>
    </source>
</evidence>
<feature type="binding site" evidence="15">
    <location>
        <position position="171"/>
    </location>
    <ligand>
        <name>substrate</name>
        <note>ligand shared between dimeric partners</note>
    </ligand>
</feature>
<feature type="binding site" description="in other chain" evidence="15">
    <location>
        <begin position="134"/>
        <end position="136"/>
    </location>
    <ligand>
        <name>substrate</name>
        <note>ligand shared between dimeric partners</note>
    </ligand>
</feature>
<dbReference type="InterPro" id="IPR022953">
    <property type="entry name" value="ATP_PFK"/>
</dbReference>
<feature type="active site" description="Proton acceptor" evidence="15">
    <location>
        <position position="136"/>
    </location>
</feature>
<dbReference type="InterPro" id="IPR012003">
    <property type="entry name" value="ATP_PFK_prok-type"/>
</dbReference>
<keyword evidence="8 15" id="KW-0479">Metal-binding</keyword>
<evidence type="ECO:0000256" key="4">
    <source>
        <dbReference type="ARBA" id="ARBA00004679"/>
    </source>
</evidence>
<evidence type="ECO:0000256" key="15">
    <source>
        <dbReference type="HAMAP-Rule" id="MF_00339"/>
    </source>
</evidence>
<comment type="activity regulation">
    <text evidence="15">Allosterically activated by ADP and other diphosphonucleosides, and allosterically inhibited by phosphoenolpyruvate.</text>
</comment>
<comment type="caution">
    <text evidence="15">Lacks conserved residue(s) required for the propagation of feature annotation.</text>
</comment>
<evidence type="ECO:0000256" key="5">
    <source>
        <dbReference type="ARBA" id="ARBA00022490"/>
    </source>
</evidence>
<gene>
    <name evidence="15" type="primary">pfkA</name>
    <name evidence="17" type="ORF">OCV65_02545</name>
</gene>
<evidence type="ECO:0000256" key="7">
    <source>
        <dbReference type="ARBA" id="ARBA00022679"/>
    </source>
</evidence>
<dbReference type="Proteomes" id="UP001207605">
    <property type="component" value="Unassembled WGS sequence"/>
</dbReference>
<dbReference type="PANTHER" id="PTHR13697">
    <property type="entry name" value="PHOSPHOFRUCTOKINASE"/>
    <property type="match status" value="1"/>
</dbReference>
<evidence type="ECO:0000256" key="3">
    <source>
        <dbReference type="ARBA" id="ARBA00004496"/>
    </source>
</evidence>
<dbReference type="HAMAP" id="MF_00339">
    <property type="entry name" value="Phosphofructokinase_I_B1"/>
    <property type="match status" value="1"/>
</dbReference>
<feature type="domain" description="Phosphofructokinase" evidence="16">
    <location>
        <begin position="11"/>
        <end position="301"/>
    </location>
</feature>
<organism evidence="17 18">
    <name type="scientific">Dorea ammoniilytica</name>
    <dbReference type="NCBI Taxonomy" id="2981788"/>
    <lineage>
        <taxon>Bacteria</taxon>
        <taxon>Bacillati</taxon>
        <taxon>Bacillota</taxon>
        <taxon>Clostridia</taxon>
        <taxon>Lachnospirales</taxon>
        <taxon>Lachnospiraceae</taxon>
        <taxon>Dorea</taxon>
    </lineage>
</organism>
<proteinExistence type="inferred from homology"/>
<evidence type="ECO:0000256" key="14">
    <source>
        <dbReference type="ARBA" id="ARBA00048070"/>
    </source>
</evidence>
<evidence type="ECO:0000256" key="9">
    <source>
        <dbReference type="ARBA" id="ARBA00022741"/>
    </source>
</evidence>
<evidence type="ECO:0000256" key="6">
    <source>
        <dbReference type="ARBA" id="ARBA00022533"/>
    </source>
</evidence>
<feature type="binding site" description="in other chain" evidence="15">
    <location>
        <begin position="275"/>
        <end position="278"/>
    </location>
    <ligand>
        <name>substrate</name>
        <note>ligand shared between dimeric partners</note>
    </ligand>
</feature>
<comment type="function">
    <text evidence="2 15">Catalyzes the phosphorylation of D-fructose 6-phosphate to fructose 1,6-bisphosphate by ATP, the first committing step of glycolysis.</text>
</comment>
<comment type="pathway">
    <text evidence="4 15">Carbohydrate degradation; glycolysis; D-glyceraldehyde 3-phosphate and glycerone phosphate from D-glucose: step 3/4.</text>
</comment>
<sequence>MEEQKKCAVKRIGVLTSGGDAPGMNAAVRAVVRTALYMGIEVVGIRRGWHGLINGDMYRMTAVDVSHIINEGGTMLYTARSDEFRTKDGRKKAYDNCKLFGLDGIVAIGGDGTFAGALALSTEYPISVVGIPGTIDNDIGCSHYSIGYDTAANTAVEAIDKIRDTMQSHERCSVIEVMGHRAGNLALYVGIATGATAVLIPEEPWDFEEDVAEKIRNARLAGRTHFMVIVAEGAKRKADGTLDNEVVGNGTAGHQVADLIRAELGLDPRVTVLGHIQRGGSPTARDRVTATRMGYVAVKALAEGKTNRVVVRYFGEIKDVDMVEALKQENRLDEEEKQVLRAMTFSF</sequence>
<dbReference type="InterPro" id="IPR012828">
    <property type="entry name" value="PFKA_ATP_prok"/>
</dbReference>
<feature type="binding site" evidence="15">
    <location>
        <position position="111"/>
    </location>
    <ligand>
        <name>Mg(2+)</name>
        <dbReference type="ChEBI" id="CHEBI:18420"/>
        <note>catalytic</note>
    </ligand>
</feature>
<dbReference type="EMBL" id="JAOQJV010000002">
    <property type="protein sequence ID" value="MCU6699118.1"/>
    <property type="molecule type" value="Genomic_DNA"/>
</dbReference>
<dbReference type="InterPro" id="IPR035966">
    <property type="entry name" value="PKF_sf"/>
</dbReference>
<dbReference type="Gene3D" id="3.40.50.460">
    <property type="entry name" value="Phosphofructokinase domain"/>
    <property type="match status" value="1"/>
</dbReference>
<keyword evidence="12 15" id="KW-0460">Magnesium</keyword>
<feature type="binding site" description="in other chain" evidence="15">
    <location>
        <position position="163"/>
    </location>
    <ligand>
        <name>ADP</name>
        <dbReference type="ChEBI" id="CHEBI:456216"/>
        <note>allosteric activator; ligand shared between dimeric partners</note>
    </ligand>
</feature>
<feature type="binding site" evidence="15">
    <location>
        <begin position="80"/>
        <end position="81"/>
    </location>
    <ligand>
        <name>ATP</name>
        <dbReference type="ChEBI" id="CHEBI:30616"/>
    </ligand>
</feature>
<evidence type="ECO:0000259" key="16">
    <source>
        <dbReference type="Pfam" id="PF00365"/>
    </source>
</evidence>
<evidence type="ECO:0000313" key="17">
    <source>
        <dbReference type="EMBL" id="MCU6699118.1"/>
    </source>
</evidence>
<name>A0ABT2S3P5_9FIRM</name>
<comment type="caution">
    <text evidence="17">The sequence shown here is derived from an EMBL/GenBank/DDBJ whole genome shotgun (WGS) entry which is preliminary data.</text>
</comment>
<evidence type="ECO:0000256" key="1">
    <source>
        <dbReference type="ARBA" id="ARBA00001946"/>
    </source>
</evidence>
<comment type="catalytic activity">
    <reaction evidence="14 15">
        <text>beta-D-fructose 6-phosphate + ATP = beta-D-fructose 1,6-bisphosphate + ADP + H(+)</text>
        <dbReference type="Rhea" id="RHEA:16109"/>
        <dbReference type="ChEBI" id="CHEBI:15378"/>
        <dbReference type="ChEBI" id="CHEBI:30616"/>
        <dbReference type="ChEBI" id="CHEBI:32966"/>
        <dbReference type="ChEBI" id="CHEBI:57634"/>
        <dbReference type="ChEBI" id="CHEBI:456216"/>
        <dbReference type="EC" id="2.7.1.11"/>
    </reaction>
</comment>
<keyword evidence="11 15" id="KW-0067">ATP-binding</keyword>
<feature type="binding site" evidence="15">
    <location>
        <position position="269"/>
    </location>
    <ligand>
        <name>substrate</name>
        <note>ligand shared between dimeric partners</note>
    </ligand>
</feature>
<keyword evidence="9 15" id="KW-0547">Nucleotide-binding</keyword>
<comment type="subcellular location">
    <subcellularLocation>
        <location evidence="3 15">Cytoplasm</location>
    </subcellularLocation>
</comment>
<evidence type="ECO:0000256" key="12">
    <source>
        <dbReference type="ARBA" id="ARBA00022842"/>
    </source>
</evidence>
<evidence type="ECO:0000256" key="2">
    <source>
        <dbReference type="ARBA" id="ARBA00002659"/>
    </source>
</evidence>
<comment type="cofactor">
    <cofactor evidence="1 15">
        <name>Mg(2+)</name>
        <dbReference type="ChEBI" id="CHEBI:18420"/>
    </cofactor>
</comment>
<dbReference type="SUPFAM" id="SSF53784">
    <property type="entry name" value="Phosphofructokinase"/>
    <property type="match status" value="1"/>
</dbReference>
<keyword evidence="5 15" id="KW-0963">Cytoplasm</keyword>
<evidence type="ECO:0000256" key="10">
    <source>
        <dbReference type="ARBA" id="ARBA00022777"/>
    </source>
</evidence>
<dbReference type="PRINTS" id="PR00476">
    <property type="entry name" value="PHFRCTKINASE"/>
</dbReference>
<feature type="binding site" evidence="15">
    <location>
        <begin position="29"/>
        <end position="33"/>
    </location>
    <ligand>
        <name>ADP</name>
        <dbReference type="ChEBI" id="CHEBI:456216"/>
        <note>allosteric activator; ligand shared between dimeric partners</note>
    </ligand>
</feature>
<keyword evidence="18" id="KW-1185">Reference proteome</keyword>
<dbReference type="PANTHER" id="PTHR13697:SF4">
    <property type="entry name" value="ATP-DEPENDENT 6-PHOSPHOFRUCTOKINASE"/>
    <property type="match status" value="1"/>
</dbReference>
<evidence type="ECO:0000256" key="8">
    <source>
        <dbReference type="ARBA" id="ARBA00022723"/>
    </source>
</evidence>
<dbReference type="PIRSF" id="PIRSF000532">
    <property type="entry name" value="ATP_PFK_prok"/>
    <property type="match status" value="1"/>
</dbReference>
<evidence type="ECO:0000313" key="18">
    <source>
        <dbReference type="Proteomes" id="UP001207605"/>
    </source>
</evidence>
<feature type="binding site" description="in other chain" evidence="15">
    <location>
        <position position="232"/>
    </location>
    <ligand>
        <name>substrate</name>
        <note>ligand shared between dimeric partners</note>
    </ligand>
</feature>
<comment type="similarity">
    <text evidence="15">Belongs to the phosphofructokinase type A (PFKA) family. ATP-dependent PFK group I subfamily. Prokaryotic clade 'B1' sub-subfamily.</text>
</comment>
<evidence type="ECO:0000256" key="11">
    <source>
        <dbReference type="ARBA" id="ARBA00022840"/>
    </source>
</evidence>
<keyword evidence="7 15" id="KW-0808">Transferase</keyword>
<reference evidence="17 18" key="1">
    <citation type="journal article" date="2021" name="ISME Commun">
        <title>Automated analysis of genomic sequences facilitates high-throughput and comprehensive description of bacteria.</title>
        <authorList>
            <person name="Hitch T.C.A."/>
        </authorList>
    </citation>
    <scope>NUCLEOTIDE SEQUENCE [LARGE SCALE GENOMIC DNA]</scope>
    <source>
        <strain evidence="17 18">Sanger_02</strain>
    </source>
</reference>
<dbReference type="Gene3D" id="3.40.50.450">
    <property type="match status" value="1"/>
</dbReference>
<dbReference type="NCBIfam" id="NF002872">
    <property type="entry name" value="PRK03202.1"/>
    <property type="match status" value="1"/>
</dbReference>
<dbReference type="RefSeq" id="WP_262580865.1">
    <property type="nucleotide sequence ID" value="NZ_JAOQJV010000002.1"/>
</dbReference>
<keyword evidence="13 15" id="KW-0324">Glycolysis</keyword>
<protein>
    <recommendedName>
        <fullName evidence="15">ATP-dependent 6-phosphofructokinase</fullName>
        <shortName evidence="15">ATP-PFK</shortName>
        <shortName evidence="15">Phosphofructokinase</shortName>
        <ecNumber evidence="15">2.7.1.11</ecNumber>
    </recommendedName>
    <alternativeName>
        <fullName evidence="15">Phosphohexokinase</fullName>
    </alternativeName>
</protein>
<dbReference type="InterPro" id="IPR015912">
    <property type="entry name" value="Phosphofructokinase_CS"/>
</dbReference>
<feature type="binding site" evidence="15">
    <location>
        <position position="19"/>
    </location>
    <ligand>
        <name>ATP</name>
        <dbReference type="ChEBI" id="CHEBI:30616"/>
    </ligand>
</feature>
<dbReference type="InterPro" id="IPR000023">
    <property type="entry name" value="Phosphofructokinase_dom"/>
</dbReference>